<dbReference type="Proteomes" id="UP000515123">
    <property type="component" value="Linkage group 2"/>
</dbReference>
<dbReference type="InterPro" id="IPR008974">
    <property type="entry name" value="TRAF-like"/>
</dbReference>
<dbReference type="Gene3D" id="3.30.710.10">
    <property type="entry name" value="Potassium Channel Kv1.1, Chain A"/>
    <property type="match status" value="1"/>
</dbReference>
<dbReference type="InterPro" id="IPR056423">
    <property type="entry name" value="BACK_BPM_SPOP"/>
</dbReference>
<dbReference type="InterPro" id="IPR002083">
    <property type="entry name" value="MATH/TRAF_dom"/>
</dbReference>
<evidence type="ECO:0000313" key="6">
    <source>
        <dbReference type="RefSeq" id="XP_020113877.1"/>
    </source>
</evidence>
<dbReference type="GO" id="GO:0016567">
    <property type="term" value="P:protein ubiquitination"/>
    <property type="evidence" value="ECO:0007669"/>
    <property type="project" value="InterPro"/>
</dbReference>
<comment type="pathway">
    <text evidence="1">Protein modification; protein ubiquitination.</text>
</comment>
<keyword evidence="5" id="KW-1185">Reference proteome</keyword>
<comment type="similarity">
    <text evidence="2">Belongs to the Tdpoz family.</text>
</comment>
<dbReference type="GeneID" id="109728024"/>
<dbReference type="PANTHER" id="PTHR26379">
    <property type="entry name" value="BTB/POZ AND MATH DOMAIN-CONTAINING PROTEIN 1"/>
    <property type="match status" value="1"/>
</dbReference>
<organism evidence="5 6">
    <name type="scientific">Ananas comosus</name>
    <name type="common">Pineapple</name>
    <name type="synonym">Ananas ananas</name>
    <dbReference type="NCBI Taxonomy" id="4615"/>
    <lineage>
        <taxon>Eukaryota</taxon>
        <taxon>Viridiplantae</taxon>
        <taxon>Streptophyta</taxon>
        <taxon>Embryophyta</taxon>
        <taxon>Tracheophyta</taxon>
        <taxon>Spermatophyta</taxon>
        <taxon>Magnoliopsida</taxon>
        <taxon>Liliopsida</taxon>
        <taxon>Poales</taxon>
        <taxon>Bromeliaceae</taxon>
        <taxon>Bromelioideae</taxon>
        <taxon>Ananas</taxon>
    </lineage>
</organism>
<dbReference type="InterPro" id="IPR045005">
    <property type="entry name" value="BPM1-6"/>
</dbReference>
<dbReference type="CDD" id="cd00121">
    <property type="entry name" value="MATH"/>
    <property type="match status" value="1"/>
</dbReference>
<dbReference type="PANTHER" id="PTHR26379:SF187">
    <property type="entry name" value="OS07G0655300 PROTEIN"/>
    <property type="match status" value="1"/>
</dbReference>
<dbReference type="Pfam" id="PF22486">
    <property type="entry name" value="MATH_2"/>
    <property type="match status" value="1"/>
</dbReference>
<protein>
    <submittedName>
        <fullName evidence="6">BTB/POZ and MATH domain-containing protein 1-like</fullName>
    </submittedName>
</protein>
<gene>
    <name evidence="6" type="primary">LOC109728024</name>
</gene>
<dbReference type="Pfam" id="PF24570">
    <property type="entry name" value="BACK_BPM_SPOP"/>
    <property type="match status" value="1"/>
</dbReference>
<evidence type="ECO:0000256" key="1">
    <source>
        <dbReference type="ARBA" id="ARBA00004906"/>
    </source>
</evidence>
<dbReference type="PROSITE" id="PS50144">
    <property type="entry name" value="MATH"/>
    <property type="match status" value="1"/>
</dbReference>
<evidence type="ECO:0000313" key="5">
    <source>
        <dbReference type="Proteomes" id="UP000515123"/>
    </source>
</evidence>
<dbReference type="Gene3D" id="2.60.210.10">
    <property type="entry name" value="Apoptosis, Tumor Necrosis Factor Receptor Associated Protein 2, Chain A"/>
    <property type="match status" value="1"/>
</dbReference>
<dbReference type="InterPro" id="IPR011333">
    <property type="entry name" value="SKP1/BTB/POZ_sf"/>
</dbReference>
<reference evidence="6" key="2">
    <citation type="submission" date="2025-08" db="UniProtKB">
        <authorList>
            <consortium name="RefSeq"/>
        </authorList>
    </citation>
    <scope>IDENTIFICATION</scope>
    <source>
        <tissue evidence="6">Leaf</tissue>
    </source>
</reference>
<evidence type="ECO:0000256" key="2">
    <source>
        <dbReference type="ARBA" id="ARBA00010846"/>
    </source>
</evidence>
<dbReference type="PROSITE" id="PS50097">
    <property type="entry name" value="BTB"/>
    <property type="match status" value="1"/>
</dbReference>
<feature type="domain" description="MATH" evidence="4">
    <location>
        <begin position="13"/>
        <end position="134"/>
    </location>
</feature>
<dbReference type="InterPro" id="IPR000210">
    <property type="entry name" value="BTB/POZ_dom"/>
</dbReference>
<reference evidence="5" key="1">
    <citation type="journal article" date="2015" name="Nat. Genet.">
        <title>The pineapple genome and the evolution of CAM photosynthesis.</title>
        <authorList>
            <person name="Ming R."/>
            <person name="VanBuren R."/>
            <person name="Wai C.M."/>
            <person name="Tang H."/>
            <person name="Schatz M.C."/>
            <person name="Bowers J.E."/>
            <person name="Lyons E."/>
            <person name="Wang M.L."/>
            <person name="Chen J."/>
            <person name="Biggers E."/>
            <person name="Zhang J."/>
            <person name="Huang L."/>
            <person name="Zhang L."/>
            <person name="Miao W."/>
            <person name="Zhang J."/>
            <person name="Ye Z."/>
            <person name="Miao C."/>
            <person name="Lin Z."/>
            <person name="Wang H."/>
            <person name="Zhou H."/>
            <person name="Yim W.C."/>
            <person name="Priest H.D."/>
            <person name="Zheng C."/>
            <person name="Woodhouse M."/>
            <person name="Edger P.P."/>
            <person name="Guyot R."/>
            <person name="Guo H.B."/>
            <person name="Guo H."/>
            <person name="Zheng G."/>
            <person name="Singh R."/>
            <person name="Sharma A."/>
            <person name="Min X."/>
            <person name="Zheng Y."/>
            <person name="Lee H."/>
            <person name="Gurtowski J."/>
            <person name="Sedlazeck F.J."/>
            <person name="Harkess A."/>
            <person name="McKain M.R."/>
            <person name="Liao Z."/>
            <person name="Fang J."/>
            <person name="Liu J."/>
            <person name="Zhang X."/>
            <person name="Zhang Q."/>
            <person name="Hu W."/>
            <person name="Qin Y."/>
            <person name="Wang K."/>
            <person name="Chen L.Y."/>
            <person name="Shirley N."/>
            <person name="Lin Y.R."/>
            <person name="Liu L.Y."/>
            <person name="Hernandez A.G."/>
            <person name="Wright C.L."/>
            <person name="Bulone V."/>
            <person name="Tuskan G.A."/>
            <person name="Heath K."/>
            <person name="Zee F."/>
            <person name="Moore P.H."/>
            <person name="Sunkar R."/>
            <person name="Leebens-Mack J.H."/>
            <person name="Mockler T."/>
            <person name="Bennetzen J.L."/>
            <person name="Freeling M."/>
            <person name="Sankoff D."/>
            <person name="Paterson A.H."/>
            <person name="Zhu X."/>
            <person name="Yang X."/>
            <person name="Smith J.A."/>
            <person name="Cushman J.C."/>
            <person name="Paull R.E."/>
            <person name="Yu Q."/>
        </authorList>
    </citation>
    <scope>NUCLEOTIDE SEQUENCE [LARGE SCALE GENOMIC DNA]</scope>
    <source>
        <strain evidence="5">cv. F153</strain>
    </source>
</reference>
<sequence length="346" mass="37904">MGTPAPTTSSCPSCCSALVSEHPSETASRGRPFSAGGHEWVLKCFPDGDTPANADFISLFLVLQSGGVKTLSVRVVFALVLVDNLGQSSPPLRCGPVTFKGQDSRWGKGRFINRAKLEDTSYVAGDCLIIQCTVSVLQPPHSEDVPKIRLALPPSCELHRHLGQLLDGGEGADVTFQVGDEFFPAHRCVLAARSPVFRAELFGPMEEAHMQLIQIEDVEPAVFGALLRFIYTESLPPPMLEELVDANGPASIATARRLFAAADRYDVERLKSICEDKLPRDMDVDNVALIFELADRHHCSSLKEACVKFITASPETLFAVVKLHGWILQDDLVQKPLKKKKKLIKF</sequence>
<evidence type="ECO:0000259" key="4">
    <source>
        <dbReference type="PROSITE" id="PS50144"/>
    </source>
</evidence>
<dbReference type="RefSeq" id="XP_020113877.1">
    <property type="nucleotide sequence ID" value="XM_020258288.1"/>
</dbReference>
<feature type="domain" description="BTB" evidence="3">
    <location>
        <begin position="172"/>
        <end position="239"/>
    </location>
</feature>
<evidence type="ECO:0000259" key="3">
    <source>
        <dbReference type="PROSITE" id="PS50097"/>
    </source>
</evidence>
<accession>A0A6P5H1F6</accession>
<dbReference type="SMART" id="SM00225">
    <property type="entry name" value="BTB"/>
    <property type="match status" value="1"/>
</dbReference>
<name>A0A6P5H1F6_ANACO</name>
<dbReference type="AlphaFoldDB" id="A0A6P5H1F6"/>
<dbReference type="OrthoDB" id="657261at2759"/>
<proteinExistence type="inferred from homology"/>
<dbReference type="SUPFAM" id="SSF54695">
    <property type="entry name" value="POZ domain"/>
    <property type="match status" value="1"/>
</dbReference>
<dbReference type="Pfam" id="PF00651">
    <property type="entry name" value="BTB"/>
    <property type="match status" value="1"/>
</dbReference>
<dbReference type="SUPFAM" id="SSF49599">
    <property type="entry name" value="TRAF domain-like"/>
    <property type="match status" value="1"/>
</dbReference>